<comment type="caution">
    <text evidence="2">The sequence shown here is derived from an EMBL/GenBank/DDBJ whole genome shotgun (WGS) entry which is preliminary data.</text>
</comment>
<dbReference type="EMBL" id="NMUH01002614">
    <property type="protein sequence ID" value="MQM01073.1"/>
    <property type="molecule type" value="Genomic_DNA"/>
</dbReference>
<evidence type="ECO:0000256" key="1">
    <source>
        <dbReference type="SAM" id="MobiDB-lite"/>
    </source>
</evidence>
<proteinExistence type="predicted"/>
<reference evidence="2" key="1">
    <citation type="submission" date="2017-07" db="EMBL/GenBank/DDBJ databases">
        <title>Taro Niue Genome Assembly and Annotation.</title>
        <authorList>
            <person name="Atibalentja N."/>
            <person name="Keating K."/>
            <person name="Fields C.J."/>
        </authorList>
    </citation>
    <scope>NUCLEOTIDE SEQUENCE</scope>
    <source>
        <strain evidence="2">Niue_2</strain>
        <tissue evidence="2">Leaf</tissue>
    </source>
</reference>
<gene>
    <name evidence="2" type="ORF">Taro_033824</name>
</gene>
<feature type="non-terminal residue" evidence="2">
    <location>
        <position position="1"/>
    </location>
</feature>
<organism evidence="2 3">
    <name type="scientific">Colocasia esculenta</name>
    <name type="common">Wild taro</name>
    <name type="synonym">Arum esculentum</name>
    <dbReference type="NCBI Taxonomy" id="4460"/>
    <lineage>
        <taxon>Eukaryota</taxon>
        <taxon>Viridiplantae</taxon>
        <taxon>Streptophyta</taxon>
        <taxon>Embryophyta</taxon>
        <taxon>Tracheophyta</taxon>
        <taxon>Spermatophyta</taxon>
        <taxon>Magnoliopsida</taxon>
        <taxon>Liliopsida</taxon>
        <taxon>Araceae</taxon>
        <taxon>Aroideae</taxon>
        <taxon>Colocasieae</taxon>
        <taxon>Colocasia</taxon>
    </lineage>
</organism>
<sequence length="84" mass="9110">ADRKSLSPTFSRSGRSVDCELGTRGRFRSPCEQISTSYPRGTTIGVLVHTLRGGISAPAQNSAKPASRRPSRSANSELCSRKRF</sequence>
<dbReference type="Proteomes" id="UP000652761">
    <property type="component" value="Unassembled WGS sequence"/>
</dbReference>
<evidence type="ECO:0000313" key="3">
    <source>
        <dbReference type="Proteomes" id="UP000652761"/>
    </source>
</evidence>
<keyword evidence="3" id="KW-1185">Reference proteome</keyword>
<accession>A0A843VPQ5</accession>
<dbReference type="AlphaFoldDB" id="A0A843VPQ5"/>
<feature type="region of interest" description="Disordered" evidence="1">
    <location>
        <begin position="56"/>
        <end position="84"/>
    </location>
</feature>
<protein>
    <submittedName>
        <fullName evidence="2">Uncharacterized protein</fullName>
    </submittedName>
</protein>
<evidence type="ECO:0000313" key="2">
    <source>
        <dbReference type="EMBL" id="MQM01073.1"/>
    </source>
</evidence>
<name>A0A843VPQ5_COLES</name>